<dbReference type="EMBL" id="JACHGN010000001">
    <property type="protein sequence ID" value="MBB5130352.1"/>
    <property type="molecule type" value="Genomic_DNA"/>
</dbReference>
<sequence>MRPVPLITLTALWVLLWGNVSVANIVSGLVLAAGLTRLSRLPPTGGGARVSPWHCLRLFAWFVADMASSAANVAWQAVRPGPQPPNAVIAVTLRTRSDLTMTITALALCAVPGSLITEVRRSTATLYIHVLGVRAESELERVRRGVLALERRVIRALGNAEDRRLLAEEGPAP</sequence>
<keyword evidence="8" id="KW-1185">Reference proteome</keyword>
<comment type="subcellular location">
    <subcellularLocation>
        <location evidence="1">Cell membrane</location>
        <topology evidence="1">Multi-pass membrane protein</topology>
    </subcellularLocation>
</comment>
<comment type="similarity">
    <text evidence="2">Belongs to the CPA3 antiporters (TC 2.A.63) subunit E family.</text>
</comment>
<gene>
    <name evidence="7" type="ORF">HNP84_000040</name>
</gene>
<evidence type="ECO:0000256" key="6">
    <source>
        <dbReference type="ARBA" id="ARBA00023136"/>
    </source>
</evidence>
<comment type="caution">
    <text evidence="7">The sequence shown here is derived from an EMBL/GenBank/DDBJ whole genome shotgun (WGS) entry which is preliminary data.</text>
</comment>
<dbReference type="RefSeq" id="WP_185047263.1">
    <property type="nucleotide sequence ID" value="NZ_BAABIX010000051.1"/>
</dbReference>
<keyword evidence="4" id="KW-0812">Transmembrane</keyword>
<evidence type="ECO:0000256" key="3">
    <source>
        <dbReference type="ARBA" id="ARBA00022475"/>
    </source>
</evidence>
<dbReference type="InterPro" id="IPR002758">
    <property type="entry name" value="Cation_antiport_E"/>
</dbReference>
<protein>
    <submittedName>
        <fullName evidence="7">Multicomponent Na+:H+ antiporter subunit E</fullName>
    </submittedName>
</protein>
<organism evidence="7 8">
    <name type="scientific">Thermocatellispora tengchongensis</name>
    <dbReference type="NCBI Taxonomy" id="1073253"/>
    <lineage>
        <taxon>Bacteria</taxon>
        <taxon>Bacillati</taxon>
        <taxon>Actinomycetota</taxon>
        <taxon>Actinomycetes</taxon>
        <taxon>Streptosporangiales</taxon>
        <taxon>Streptosporangiaceae</taxon>
        <taxon>Thermocatellispora</taxon>
    </lineage>
</organism>
<dbReference type="Proteomes" id="UP000578449">
    <property type="component" value="Unassembled WGS sequence"/>
</dbReference>
<dbReference type="Pfam" id="PF01899">
    <property type="entry name" value="MNHE"/>
    <property type="match status" value="1"/>
</dbReference>
<dbReference type="GO" id="GO:0005886">
    <property type="term" value="C:plasma membrane"/>
    <property type="evidence" value="ECO:0007669"/>
    <property type="project" value="UniProtKB-SubCell"/>
</dbReference>
<keyword evidence="6" id="KW-0472">Membrane</keyword>
<accession>A0A840NSX1</accession>
<dbReference type="PANTHER" id="PTHR34584:SF1">
    <property type="entry name" value="NA(+)_H(+) ANTIPORTER SUBUNIT E1"/>
    <property type="match status" value="1"/>
</dbReference>
<evidence type="ECO:0000313" key="7">
    <source>
        <dbReference type="EMBL" id="MBB5130352.1"/>
    </source>
</evidence>
<dbReference type="AlphaFoldDB" id="A0A840NSX1"/>
<keyword evidence="5" id="KW-1133">Transmembrane helix</keyword>
<dbReference type="NCBIfam" id="NF006521">
    <property type="entry name" value="PRK08965.1-5"/>
    <property type="match status" value="1"/>
</dbReference>
<proteinExistence type="inferred from homology"/>
<dbReference type="GO" id="GO:0008324">
    <property type="term" value="F:monoatomic cation transmembrane transporter activity"/>
    <property type="evidence" value="ECO:0007669"/>
    <property type="project" value="InterPro"/>
</dbReference>
<evidence type="ECO:0000313" key="8">
    <source>
        <dbReference type="Proteomes" id="UP000578449"/>
    </source>
</evidence>
<dbReference type="PANTHER" id="PTHR34584">
    <property type="entry name" value="NA(+)/H(+) ANTIPORTER SUBUNIT E1"/>
    <property type="match status" value="1"/>
</dbReference>
<reference evidence="7 8" key="1">
    <citation type="submission" date="2020-08" db="EMBL/GenBank/DDBJ databases">
        <title>Genomic Encyclopedia of Type Strains, Phase IV (KMG-IV): sequencing the most valuable type-strain genomes for metagenomic binning, comparative biology and taxonomic classification.</title>
        <authorList>
            <person name="Goeker M."/>
        </authorList>
    </citation>
    <scope>NUCLEOTIDE SEQUENCE [LARGE SCALE GENOMIC DNA]</scope>
    <source>
        <strain evidence="7 8">DSM 45615</strain>
    </source>
</reference>
<evidence type="ECO:0000256" key="4">
    <source>
        <dbReference type="ARBA" id="ARBA00022692"/>
    </source>
</evidence>
<evidence type="ECO:0000256" key="2">
    <source>
        <dbReference type="ARBA" id="ARBA00006228"/>
    </source>
</evidence>
<evidence type="ECO:0000256" key="1">
    <source>
        <dbReference type="ARBA" id="ARBA00004651"/>
    </source>
</evidence>
<evidence type="ECO:0000256" key="5">
    <source>
        <dbReference type="ARBA" id="ARBA00022989"/>
    </source>
</evidence>
<name>A0A840NSX1_9ACTN</name>
<keyword evidence="3" id="KW-1003">Cell membrane</keyword>